<dbReference type="EMBL" id="JADHSG010000011">
    <property type="protein sequence ID" value="MBL6903701.1"/>
    <property type="molecule type" value="Genomic_DNA"/>
</dbReference>
<evidence type="ECO:0000256" key="3">
    <source>
        <dbReference type="ARBA" id="ARBA00022651"/>
    </source>
</evidence>
<feature type="compositionally biased region" description="Polar residues" evidence="8">
    <location>
        <begin position="29"/>
        <end position="41"/>
    </location>
</feature>
<dbReference type="AlphaFoldDB" id="A0A937SHJ8"/>
<dbReference type="GO" id="GO:0005576">
    <property type="term" value="C:extracellular region"/>
    <property type="evidence" value="ECO:0007669"/>
    <property type="project" value="UniProtKB-SubCell"/>
</dbReference>
<evidence type="ECO:0000313" key="10">
    <source>
        <dbReference type="EMBL" id="MBL6903701.1"/>
    </source>
</evidence>
<evidence type="ECO:0000256" key="2">
    <source>
        <dbReference type="ARBA" id="ARBA00022525"/>
    </source>
</evidence>
<accession>A0A937SHJ8</accession>
<evidence type="ECO:0000256" key="6">
    <source>
        <dbReference type="ARBA" id="ARBA00023277"/>
    </source>
</evidence>
<proteinExistence type="predicted"/>
<comment type="caution">
    <text evidence="10">The sequence shown here is derived from an EMBL/GenBank/DDBJ whole genome shotgun (WGS) entry which is preliminary data.</text>
</comment>
<evidence type="ECO:0000256" key="1">
    <source>
        <dbReference type="ARBA" id="ARBA00004613"/>
    </source>
</evidence>
<evidence type="ECO:0000256" key="7">
    <source>
        <dbReference type="ARBA" id="ARBA00023326"/>
    </source>
</evidence>
<dbReference type="GO" id="GO:0045493">
    <property type="term" value="P:xylan catabolic process"/>
    <property type="evidence" value="ECO:0007669"/>
    <property type="project" value="UniProtKB-KW"/>
</dbReference>
<dbReference type="InterPro" id="IPR029058">
    <property type="entry name" value="AB_hydrolase_fold"/>
</dbReference>
<keyword evidence="4" id="KW-0732">Signal</keyword>
<evidence type="ECO:0000259" key="9">
    <source>
        <dbReference type="Pfam" id="PF02230"/>
    </source>
</evidence>
<evidence type="ECO:0000256" key="8">
    <source>
        <dbReference type="SAM" id="MobiDB-lite"/>
    </source>
</evidence>
<protein>
    <recommendedName>
        <fullName evidence="9">Phospholipase/carboxylesterase/thioesterase domain-containing protein</fullName>
    </recommendedName>
</protein>
<dbReference type="SUPFAM" id="SSF53474">
    <property type="entry name" value="alpha/beta-Hydrolases"/>
    <property type="match status" value="1"/>
</dbReference>
<dbReference type="Pfam" id="PF02230">
    <property type="entry name" value="Abhydrolase_2"/>
    <property type="match status" value="1"/>
</dbReference>
<name>A0A937SHJ8_9GAMM</name>
<reference evidence="10" key="1">
    <citation type="submission" date="2020-10" db="EMBL/GenBank/DDBJ databases">
        <title>Microbiome of the Black Sea water column analyzed by genome centric metagenomics.</title>
        <authorList>
            <person name="Cabello-Yeves P.J."/>
            <person name="Callieri C."/>
            <person name="Picazo A."/>
            <person name="Mehrshad M."/>
            <person name="Haro-Moreno J.M."/>
            <person name="Roda-Garcia J."/>
            <person name="Dzembekova N."/>
            <person name="Slabakova V."/>
            <person name="Slabakova N."/>
            <person name="Moncheva S."/>
            <person name="Rodriguez-Valera F."/>
        </authorList>
    </citation>
    <scope>NUCLEOTIDE SEQUENCE</scope>
    <source>
        <strain evidence="10">BS30m-G43</strain>
    </source>
</reference>
<dbReference type="Proteomes" id="UP000705230">
    <property type="component" value="Unassembled WGS sequence"/>
</dbReference>
<dbReference type="InterPro" id="IPR043595">
    <property type="entry name" value="FaeB/C/D"/>
</dbReference>
<keyword evidence="5" id="KW-0378">Hydrolase</keyword>
<organism evidence="10 11">
    <name type="scientific">SAR86 cluster bacterium</name>
    <dbReference type="NCBI Taxonomy" id="2030880"/>
    <lineage>
        <taxon>Bacteria</taxon>
        <taxon>Pseudomonadati</taxon>
        <taxon>Pseudomonadota</taxon>
        <taxon>Gammaproteobacteria</taxon>
        <taxon>SAR86 cluster</taxon>
    </lineage>
</organism>
<dbReference type="InterPro" id="IPR003140">
    <property type="entry name" value="PLipase/COase/thioEstase"/>
</dbReference>
<feature type="region of interest" description="Disordered" evidence="8">
    <location>
        <begin position="17"/>
        <end position="41"/>
    </location>
</feature>
<feature type="domain" description="Phospholipase/carboxylesterase/thioesterase" evidence="9">
    <location>
        <begin position="81"/>
        <end position="236"/>
    </location>
</feature>
<dbReference type="GO" id="GO:0030600">
    <property type="term" value="F:feruloyl esterase activity"/>
    <property type="evidence" value="ECO:0007669"/>
    <property type="project" value="InterPro"/>
</dbReference>
<dbReference type="PANTHER" id="PTHR38050:SF2">
    <property type="entry name" value="FERULOYL ESTERASE C-RELATED"/>
    <property type="match status" value="1"/>
</dbReference>
<keyword evidence="7" id="KW-0624">Polysaccharide degradation</keyword>
<dbReference type="PROSITE" id="PS51257">
    <property type="entry name" value="PROKAR_LIPOPROTEIN"/>
    <property type="match status" value="1"/>
</dbReference>
<keyword evidence="3" id="KW-0858">Xylan degradation</keyword>
<gene>
    <name evidence="10" type="ORF">ISR29_05815</name>
</gene>
<keyword evidence="2" id="KW-0964">Secreted</keyword>
<sequence length="327" mass="36110">MLFRLTIVLFFLSSCSGGGGGSSSEVVPESNNPNIQDSGEQCQSFNGSTYDRTYICELKHKGLDRYYYIQLGHPEADGQSSILFNLHGYGSNALAQMQYADFRDLAYTKDNNFILIHPQGAPLNTVLATSVSHWNSGGWTIGSTVDDVDFIDTIIELVSEKYNINQNRIYSTGMSNGGFMSYHLACNLGSKIAAVASVTGSMSYGTYDNCNPSHPTAILQIHGAIDGVVPYQGNSALRMKSIDDVIDYWSTYNSCDTDPLISITDYFDIGVGLEHRTYSKCINNVQVELYKVDIMGHAWPQNQTFGISASDTIWEFINTYDINGRID</sequence>
<evidence type="ECO:0000313" key="11">
    <source>
        <dbReference type="Proteomes" id="UP000705230"/>
    </source>
</evidence>
<comment type="subcellular location">
    <subcellularLocation>
        <location evidence="1">Secreted</location>
    </subcellularLocation>
</comment>
<evidence type="ECO:0000256" key="4">
    <source>
        <dbReference type="ARBA" id="ARBA00022729"/>
    </source>
</evidence>
<keyword evidence="6" id="KW-0119">Carbohydrate metabolism</keyword>
<evidence type="ECO:0000256" key="5">
    <source>
        <dbReference type="ARBA" id="ARBA00022801"/>
    </source>
</evidence>
<dbReference type="PANTHER" id="PTHR38050">
    <property type="match status" value="1"/>
</dbReference>
<dbReference type="Gene3D" id="3.40.50.1820">
    <property type="entry name" value="alpha/beta hydrolase"/>
    <property type="match status" value="1"/>
</dbReference>